<keyword evidence="13" id="KW-1185">Reference proteome</keyword>
<keyword evidence="7 8" id="KW-0998">Cell outer membrane</keyword>
<feature type="domain" description="TonB-dependent receptor-like beta-barrel" evidence="10">
    <location>
        <begin position="405"/>
        <end position="972"/>
    </location>
</feature>
<dbReference type="InterPro" id="IPR037066">
    <property type="entry name" value="Plug_dom_sf"/>
</dbReference>
<dbReference type="SUPFAM" id="SSF56935">
    <property type="entry name" value="Porins"/>
    <property type="match status" value="1"/>
</dbReference>
<dbReference type="SUPFAM" id="SSF49464">
    <property type="entry name" value="Carboxypeptidase regulatory domain-like"/>
    <property type="match status" value="1"/>
</dbReference>
<protein>
    <submittedName>
        <fullName evidence="12">Iron complex outermembrane recepter protein</fullName>
    </submittedName>
</protein>
<dbReference type="Pfam" id="PF00593">
    <property type="entry name" value="TonB_dep_Rec_b-barrel"/>
    <property type="match status" value="1"/>
</dbReference>
<evidence type="ECO:0000259" key="11">
    <source>
        <dbReference type="Pfam" id="PF07715"/>
    </source>
</evidence>
<keyword evidence="6 8" id="KW-0472">Membrane</keyword>
<dbReference type="GO" id="GO:0009279">
    <property type="term" value="C:cell outer membrane"/>
    <property type="evidence" value="ECO:0007669"/>
    <property type="project" value="UniProtKB-SubCell"/>
</dbReference>
<evidence type="ECO:0000256" key="8">
    <source>
        <dbReference type="PROSITE-ProRule" id="PRU01360"/>
    </source>
</evidence>
<dbReference type="NCBIfam" id="TIGR04057">
    <property type="entry name" value="SusC_RagA_signa"/>
    <property type="match status" value="1"/>
</dbReference>
<dbReference type="AlphaFoldDB" id="A0A238XCE5"/>
<dbReference type="InterPro" id="IPR023997">
    <property type="entry name" value="TonB-dep_OMP_SusC/RagA_CS"/>
</dbReference>
<evidence type="ECO:0000256" key="4">
    <source>
        <dbReference type="ARBA" id="ARBA00022692"/>
    </source>
</evidence>
<evidence type="ECO:0000256" key="3">
    <source>
        <dbReference type="ARBA" id="ARBA00022452"/>
    </source>
</evidence>
<dbReference type="EMBL" id="FZNX01000002">
    <property type="protein sequence ID" value="SNR55984.1"/>
    <property type="molecule type" value="Genomic_DNA"/>
</dbReference>
<dbReference type="Pfam" id="PF13715">
    <property type="entry name" value="CarbopepD_reg_2"/>
    <property type="match status" value="1"/>
</dbReference>
<evidence type="ECO:0000256" key="2">
    <source>
        <dbReference type="ARBA" id="ARBA00022448"/>
    </source>
</evidence>
<dbReference type="RefSeq" id="WP_089378054.1">
    <property type="nucleotide sequence ID" value="NZ_FZNX01000002.1"/>
</dbReference>
<dbReference type="Gene3D" id="2.60.40.1120">
    <property type="entry name" value="Carboxypeptidase-like, regulatory domain"/>
    <property type="match status" value="1"/>
</dbReference>
<sequence length="1030" mass="112337">MKKLIIRGFSSDNPINWHLKIKLSIFLFAITFVNIHANSLNLNEDTKENIETVQQTISGAVTDVDGVPLPGVNIIIQGTNKGTQTDFDGNYSIENVASDAILSFSYVGFATQNISVNGRSNINVVLLQDAAQLDEVVVVGYGSTTKKEITSSVTQVGEEEFNKGTINNPSELLQGKVAGLSIYNKGGNPNDDAVIRLRGISTVGSNSSPLIVIDGVIGASLNNIDPSDIASMTVLKDGSAAAIYGSRGSSGVIIVTTKAGKSGSTQVSYNGSVAIATISNSIDTLTGDEFAAAGGTDLGSRTDWTDLVTRDAVSNIHNVAIAGGYDQTKFRVSTNFRDAQGILDKSGFNQFNTRINAGTTILDDKLKVDFNASYTKRDSDFAFNEALRYAVLYNPTAPVYGVDSPYPFNADPYGGYFETLGLFDSFNPVSINNQNTNQGSRNEFTYSAKFKYNLSDNLSLNTLYSEQSKKYTNSEYYRTTSLFRGSASSPTRKGLARLTSGEDRFKLLEIYGDYNITASDKLDMKFTGGYSWQEESYNNYFLSAGDFPNDDLEYLDALEWSQDQINAGQIEINSDRSPEQRIIAYFGRVSATFDDAIYFNASVRREGSTKLGENNKWGTFPAFGLGVDLNKYLQLDNTDLFKVRLGYGVTGSLPSQYGLAFARYSPASDLLSTNQDTDANPDLKWEEKAETNFGIEYSAGRFNATLDLYTRTVSDFILERTVDVAVYPTGSRVENGGDLSTKGFELALNYDIVKKENLTYNSGLVLSSYKTTLDSFDTTTLRGILGAPGQNDTPVILVAPGEEIGQIYGAVWTGEIVDGSQVFADVNGDGNTDAAQTSQIIGNLIDADEDGVIDGDLAKLGKGIPDFELGWSHTLTFKNWDVNAFFRGAFGHSLVNNFRVFYEPRVGSQGSYNFVNTSLAEPTITNAKFSSLYVEKADFVKLDNFSVGYTFDIAEDNKYFKDVRLSLSGQNLFTITNYTGADPEPALQDRGAVDNGNFLDAGSDPLTPGIDRRYNYFASRTITFGVNINF</sequence>
<reference evidence="13" key="1">
    <citation type="submission" date="2017-06" db="EMBL/GenBank/DDBJ databases">
        <authorList>
            <person name="Varghese N."/>
            <person name="Submissions S."/>
        </authorList>
    </citation>
    <scope>NUCLEOTIDE SEQUENCE [LARGE SCALE GENOMIC DNA]</scope>
    <source>
        <strain evidence="13">DSM 27993</strain>
    </source>
</reference>
<dbReference type="Pfam" id="PF07715">
    <property type="entry name" value="Plug"/>
    <property type="match status" value="1"/>
</dbReference>
<organism evidence="12 13">
    <name type="scientific">Lutibacter flavus</name>
    <dbReference type="NCBI Taxonomy" id="691689"/>
    <lineage>
        <taxon>Bacteria</taxon>
        <taxon>Pseudomonadati</taxon>
        <taxon>Bacteroidota</taxon>
        <taxon>Flavobacteriia</taxon>
        <taxon>Flavobacteriales</taxon>
        <taxon>Flavobacteriaceae</taxon>
        <taxon>Lutibacter</taxon>
    </lineage>
</organism>
<dbReference type="Gene3D" id="2.40.170.20">
    <property type="entry name" value="TonB-dependent receptor, beta-barrel domain"/>
    <property type="match status" value="1"/>
</dbReference>
<dbReference type="Gene3D" id="2.170.130.10">
    <property type="entry name" value="TonB-dependent receptor, plug domain"/>
    <property type="match status" value="1"/>
</dbReference>
<evidence type="ECO:0000256" key="7">
    <source>
        <dbReference type="ARBA" id="ARBA00023237"/>
    </source>
</evidence>
<comment type="subcellular location">
    <subcellularLocation>
        <location evidence="1 8">Cell outer membrane</location>
        <topology evidence="1 8">Multi-pass membrane protein</topology>
    </subcellularLocation>
</comment>
<comment type="similarity">
    <text evidence="8 9">Belongs to the TonB-dependent receptor family.</text>
</comment>
<evidence type="ECO:0000256" key="5">
    <source>
        <dbReference type="ARBA" id="ARBA00023077"/>
    </source>
</evidence>
<dbReference type="InterPro" id="IPR000531">
    <property type="entry name" value="Beta-barrel_TonB"/>
</dbReference>
<proteinExistence type="inferred from homology"/>
<keyword evidence="5 9" id="KW-0798">TonB box</keyword>
<dbReference type="InterPro" id="IPR039426">
    <property type="entry name" value="TonB-dep_rcpt-like"/>
</dbReference>
<keyword evidence="3 8" id="KW-1134">Transmembrane beta strand</keyword>
<gene>
    <name evidence="12" type="ORF">SAMN04488111_1757</name>
</gene>
<name>A0A238XCE5_9FLAO</name>
<feature type="domain" description="TonB-dependent receptor plug" evidence="11">
    <location>
        <begin position="146"/>
        <end position="252"/>
    </location>
</feature>
<dbReference type="Proteomes" id="UP000198412">
    <property type="component" value="Unassembled WGS sequence"/>
</dbReference>
<dbReference type="OrthoDB" id="9768177at2"/>
<dbReference type="InterPro" id="IPR008969">
    <property type="entry name" value="CarboxyPept-like_regulatory"/>
</dbReference>
<keyword evidence="2 8" id="KW-0813">Transport</keyword>
<dbReference type="InterPro" id="IPR012910">
    <property type="entry name" value="Plug_dom"/>
</dbReference>
<evidence type="ECO:0000256" key="1">
    <source>
        <dbReference type="ARBA" id="ARBA00004571"/>
    </source>
</evidence>
<dbReference type="InterPro" id="IPR036942">
    <property type="entry name" value="Beta-barrel_TonB_sf"/>
</dbReference>
<evidence type="ECO:0000313" key="12">
    <source>
        <dbReference type="EMBL" id="SNR55984.1"/>
    </source>
</evidence>
<evidence type="ECO:0000313" key="13">
    <source>
        <dbReference type="Proteomes" id="UP000198412"/>
    </source>
</evidence>
<evidence type="ECO:0000259" key="10">
    <source>
        <dbReference type="Pfam" id="PF00593"/>
    </source>
</evidence>
<evidence type="ECO:0000256" key="9">
    <source>
        <dbReference type="RuleBase" id="RU003357"/>
    </source>
</evidence>
<dbReference type="PROSITE" id="PS52016">
    <property type="entry name" value="TONB_DEPENDENT_REC_3"/>
    <property type="match status" value="1"/>
</dbReference>
<keyword evidence="4 8" id="KW-0812">Transmembrane</keyword>
<evidence type="ECO:0000256" key="6">
    <source>
        <dbReference type="ARBA" id="ARBA00023136"/>
    </source>
</evidence>
<accession>A0A238XCE5</accession>